<proteinExistence type="predicted"/>
<gene>
    <name evidence="1" type="ORF">Tci_010360</name>
</gene>
<protein>
    <submittedName>
        <fullName evidence="1">Putative multidrug resistance protein</fullName>
    </submittedName>
</protein>
<name>A0A6L2JP14_TANCI</name>
<dbReference type="EMBL" id="BKCJ010001045">
    <property type="protein sequence ID" value="GEU38382.1"/>
    <property type="molecule type" value="Genomic_DNA"/>
</dbReference>
<organism evidence="1">
    <name type="scientific">Tanacetum cinerariifolium</name>
    <name type="common">Dalmatian daisy</name>
    <name type="synonym">Chrysanthemum cinerariifolium</name>
    <dbReference type="NCBI Taxonomy" id="118510"/>
    <lineage>
        <taxon>Eukaryota</taxon>
        <taxon>Viridiplantae</taxon>
        <taxon>Streptophyta</taxon>
        <taxon>Embryophyta</taxon>
        <taxon>Tracheophyta</taxon>
        <taxon>Spermatophyta</taxon>
        <taxon>Magnoliopsida</taxon>
        <taxon>eudicotyledons</taxon>
        <taxon>Gunneridae</taxon>
        <taxon>Pentapetalae</taxon>
        <taxon>asterids</taxon>
        <taxon>campanulids</taxon>
        <taxon>Asterales</taxon>
        <taxon>Asteraceae</taxon>
        <taxon>Asteroideae</taxon>
        <taxon>Anthemideae</taxon>
        <taxon>Anthemidinae</taxon>
        <taxon>Tanacetum</taxon>
    </lineage>
</organism>
<comment type="caution">
    <text evidence="1">The sequence shown here is derived from an EMBL/GenBank/DDBJ whole genome shotgun (WGS) entry which is preliminary data.</text>
</comment>
<reference evidence="1" key="1">
    <citation type="journal article" date="2019" name="Sci. Rep.">
        <title>Draft genome of Tanacetum cinerariifolium, the natural source of mosquito coil.</title>
        <authorList>
            <person name="Yamashiro T."/>
            <person name="Shiraishi A."/>
            <person name="Satake H."/>
            <person name="Nakayama K."/>
        </authorList>
    </citation>
    <scope>NUCLEOTIDE SEQUENCE</scope>
</reference>
<dbReference type="AlphaFoldDB" id="A0A6L2JP14"/>
<accession>A0A6L2JP14</accession>
<evidence type="ECO:0000313" key="1">
    <source>
        <dbReference type="EMBL" id="GEU38382.1"/>
    </source>
</evidence>
<sequence length="385" mass="43102">MMKDSKIGIQEKKPKLFNEWERFTSTDEESIENQNGLIVVLGIANQNLNGNGNIVATRAEGNTNRNNGNQIRFYNFRGLGHLARNCTVRPRRRDVAYLQTQLLIAQKEEAGIQIQAKESDLMAAAIDLYEIKEVNANCILMANLQQVSTSGTQTDKAPVYDSDRSAKSGRIIAIPCTKKSAGLRVNDIDLFEINKALKSESSRCLATLLHEIKNCGNDNRFEKDEGLSWIAMMDTSAFNMSYQAWERDQPEGTTLVDQMEKNDGSSRKPDSRAPSVLLKMITEHVDRIDMILMALRSEGCVANGLSLSLVMLVLSRMTNGYASLSYITTSDINQVSIRKTRKALDDCRMATYLDPGFLKVCLIAGKLHGRLLLLFDNYLLHHVET</sequence>